<reference evidence="2 3" key="1">
    <citation type="submission" date="2019-09" db="EMBL/GenBank/DDBJ databases">
        <title>Genome Sequences of Streptomyces kaniharaensis ATCC 21070.</title>
        <authorList>
            <person name="Zhu W."/>
            <person name="De Crecy-Lagard V."/>
            <person name="Richards N.G."/>
        </authorList>
    </citation>
    <scope>NUCLEOTIDE SEQUENCE [LARGE SCALE GENOMIC DNA]</scope>
    <source>
        <strain evidence="2 3">SF-557</strain>
    </source>
</reference>
<sequence length="102" mass="11022">MHAQYAMNHVARISPDVATGSGSYRRRADPGRFSVVGGREAGQEAAGRTRSSHRRGRGGWPARRRGGGRGRRRRPGRPPPPVRGARPGPGGCPGRRPRHGCR</sequence>
<feature type="region of interest" description="Disordered" evidence="1">
    <location>
        <begin position="1"/>
        <end position="102"/>
    </location>
</feature>
<comment type="caution">
    <text evidence="2">The sequence shown here is derived from an EMBL/GenBank/DDBJ whole genome shotgun (WGS) entry which is preliminary data.</text>
</comment>
<protein>
    <submittedName>
        <fullName evidence="2">Uncharacterized protein</fullName>
    </submittedName>
</protein>
<proteinExistence type="predicted"/>
<evidence type="ECO:0000256" key="1">
    <source>
        <dbReference type="SAM" id="MobiDB-lite"/>
    </source>
</evidence>
<name>A0A6N7KZF7_9ACTN</name>
<gene>
    <name evidence="2" type="ORF">F7Q99_34035</name>
</gene>
<evidence type="ECO:0000313" key="3">
    <source>
        <dbReference type="Proteomes" id="UP000450000"/>
    </source>
</evidence>
<organism evidence="2 3">
    <name type="scientific">Streptomyces kaniharaensis</name>
    <dbReference type="NCBI Taxonomy" id="212423"/>
    <lineage>
        <taxon>Bacteria</taxon>
        <taxon>Bacillati</taxon>
        <taxon>Actinomycetota</taxon>
        <taxon>Actinomycetes</taxon>
        <taxon>Kitasatosporales</taxon>
        <taxon>Streptomycetaceae</taxon>
        <taxon>Streptomyces</taxon>
    </lineage>
</organism>
<evidence type="ECO:0000313" key="2">
    <source>
        <dbReference type="EMBL" id="MQS17076.1"/>
    </source>
</evidence>
<accession>A0A6N7KZF7</accession>
<dbReference type="AlphaFoldDB" id="A0A6N7KZF7"/>
<keyword evidence="3" id="KW-1185">Reference proteome</keyword>
<dbReference type="EMBL" id="WBOF01000003">
    <property type="protein sequence ID" value="MQS17076.1"/>
    <property type="molecule type" value="Genomic_DNA"/>
</dbReference>
<dbReference type="Proteomes" id="UP000450000">
    <property type="component" value="Unassembled WGS sequence"/>
</dbReference>
<feature type="compositionally biased region" description="Basic residues" evidence="1">
    <location>
        <begin position="50"/>
        <end position="76"/>
    </location>
</feature>